<dbReference type="InterPro" id="IPR012938">
    <property type="entry name" value="Glc/Sorbosone_DH"/>
</dbReference>
<evidence type="ECO:0000259" key="1">
    <source>
        <dbReference type="Pfam" id="PF07995"/>
    </source>
</evidence>
<evidence type="ECO:0000313" key="4">
    <source>
        <dbReference type="Proteomes" id="UP000316292"/>
    </source>
</evidence>
<reference evidence="3 4" key="1">
    <citation type="journal article" date="2019" name="Nat. Microbiol.">
        <title>Mediterranean grassland soil C-N compound turnover is dependent on rainfall and depth, and is mediated by genomically divergent microorganisms.</title>
        <authorList>
            <person name="Diamond S."/>
            <person name="Andeer P.F."/>
            <person name="Li Z."/>
            <person name="Crits-Christoph A."/>
            <person name="Burstein D."/>
            <person name="Anantharaman K."/>
            <person name="Lane K.R."/>
            <person name="Thomas B.C."/>
            <person name="Pan C."/>
            <person name="Northen T.R."/>
            <person name="Banfield J.F."/>
        </authorList>
    </citation>
    <scope>NUCLEOTIDE SEQUENCE [LARGE SCALE GENOMIC DNA]</scope>
    <source>
        <strain evidence="3">WS_1</strain>
    </source>
</reference>
<dbReference type="SUPFAM" id="SSF50952">
    <property type="entry name" value="Soluble quinoprotein glucose dehydrogenase"/>
    <property type="match status" value="1"/>
</dbReference>
<comment type="caution">
    <text evidence="3">The sequence shown here is derived from an EMBL/GenBank/DDBJ whole genome shotgun (WGS) entry which is preliminary data.</text>
</comment>
<dbReference type="Pfam" id="PF13860">
    <property type="entry name" value="FlgD_ig"/>
    <property type="match status" value="1"/>
</dbReference>
<evidence type="ECO:0008006" key="5">
    <source>
        <dbReference type="Google" id="ProtNLM"/>
    </source>
</evidence>
<gene>
    <name evidence="3" type="ORF">E6K71_03130</name>
</gene>
<dbReference type="Pfam" id="PF07995">
    <property type="entry name" value="GSDH"/>
    <property type="match status" value="1"/>
</dbReference>
<feature type="domain" description="FlgD/Vpr Ig-like" evidence="2">
    <location>
        <begin position="667"/>
        <end position="719"/>
    </location>
</feature>
<dbReference type="PANTHER" id="PTHR19328:SF75">
    <property type="entry name" value="ALDOSE SUGAR DEHYDROGENASE YLII"/>
    <property type="match status" value="1"/>
</dbReference>
<sequence>MIPAPRPASSALPASLPRAAGTFAALFLLALAAPEARSETPLGTVRVAQGLSLPLFVTSPPGDTARVFIVEQRGADQRGRIKILKGGAVLATPFLTTDPLSSGNEQGLLGLAFAPDYATSGRFYIYYTDSNGMVQIARHTVSADPDVANPTGTAILSIYHPFTNHNGGWLGFGPDGYLYAATGDGGSAGDPGDRAQNVDSLLGKMLRLDVSGPAYTIPPGNPFAGATPGRDEIWAFGLRNPWRPSFDRGTGDLVIADVGQNLREEIDFAPAGTGAGANYGWRCFEGTLPYASSATTPCGSCTVPACTVFPVYEYDHTLGRCSITGGYVYRGCAIPDLNGQYFFADYCGRQIYTGRFQSGSFTGLRERTADLAPGGGLTIGNITSFGEDARGELYFCDQNGQVFKIVPVAPLLESDMPALRARTALGDTLGSTSPGNTLVTGVTPFADPGSRIRGVGYLRNAVLRDCSGLSGGCLTAHARLDPFDIELRACVDSAGATLTRQFVFTNTAASSRPLAYVDVVTPRLRNEPNSSVVASPGSPGHTAVLVQSNSISPDRWIVHSGSGSGGVAASADVDTISELTARVAADQPFGGDGSAGPADVGMALGFDFGSVPPAVPETVTVVTRLTASAPTGVPVGGPLPSRGELRILSRVPFEGNLRLELYLMSSGPVSLDIFDPAGRRVRTLERGDMPAGRRLYSWDGRLESGTHAPSGVYFIKLRTDGGALMRRVVLLR</sequence>
<organism evidence="3 4">
    <name type="scientific">Eiseniibacteriota bacterium</name>
    <dbReference type="NCBI Taxonomy" id="2212470"/>
    <lineage>
        <taxon>Bacteria</taxon>
        <taxon>Candidatus Eiseniibacteriota</taxon>
    </lineage>
</organism>
<evidence type="ECO:0000313" key="3">
    <source>
        <dbReference type="EMBL" id="TMQ50144.1"/>
    </source>
</evidence>
<dbReference type="InterPro" id="IPR011041">
    <property type="entry name" value="Quinoprot_gluc/sorb_DH_b-prop"/>
</dbReference>
<protein>
    <recommendedName>
        <fullName evidence="5">T9SS type A sorting domain-containing protein</fullName>
    </recommendedName>
</protein>
<dbReference type="AlphaFoldDB" id="A0A538SFJ5"/>
<dbReference type="Gene3D" id="2.60.40.4070">
    <property type="match status" value="1"/>
</dbReference>
<proteinExistence type="predicted"/>
<name>A0A538SFJ5_UNCEI</name>
<dbReference type="PANTHER" id="PTHR19328">
    <property type="entry name" value="HEDGEHOG-INTERACTING PROTEIN"/>
    <property type="match status" value="1"/>
</dbReference>
<evidence type="ECO:0000259" key="2">
    <source>
        <dbReference type="Pfam" id="PF13860"/>
    </source>
</evidence>
<dbReference type="EMBL" id="VBOR01000041">
    <property type="protein sequence ID" value="TMQ50144.1"/>
    <property type="molecule type" value="Genomic_DNA"/>
</dbReference>
<dbReference type="Gene3D" id="2.120.10.30">
    <property type="entry name" value="TolB, C-terminal domain"/>
    <property type="match status" value="1"/>
</dbReference>
<dbReference type="Proteomes" id="UP000316292">
    <property type="component" value="Unassembled WGS sequence"/>
</dbReference>
<accession>A0A538SFJ5</accession>
<dbReference type="InterPro" id="IPR011042">
    <property type="entry name" value="6-blade_b-propeller_TolB-like"/>
</dbReference>
<dbReference type="InterPro" id="IPR025965">
    <property type="entry name" value="FlgD/Vpr_Ig-like"/>
</dbReference>
<feature type="domain" description="Glucose/Sorbosone dehydrogenase" evidence="1">
    <location>
        <begin position="77"/>
        <end position="357"/>
    </location>
</feature>